<dbReference type="InterPro" id="IPR027417">
    <property type="entry name" value="P-loop_NTPase"/>
</dbReference>
<dbReference type="InterPro" id="IPR032781">
    <property type="entry name" value="ABC_tran_Xtn"/>
</dbReference>
<comment type="similarity">
    <text evidence="4">Belongs to the ABC transporter superfamily. ABCF family. YbiT subfamily.</text>
</comment>
<dbReference type="Gene3D" id="1.10.287.380">
    <property type="entry name" value="Valyl-tRNA synthetase, C-terminal domain"/>
    <property type="match status" value="1"/>
</dbReference>
<dbReference type="GO" id="GO:0005524">
    <property type="term" value="F:ATP binding"/>
    <property type="evidence" value="ECO:0007669"/>
    <property type="project" value="UniProtKB-KW"/>
</dbReference>
<dbReference type="FunFam" id="3.40.50.300:FF:000011">
    <property type="entry name" value="Putative ABC transporter ATP-binding component"/>
    <property type="match status" value="1"/>
</dbReference>
<dbReference type="InterPro" id="IPR037118">
    <property type="entry name" value="Val-tRNA_synth_C_sf"/>
</dbReference>
<comment type="caution">
    <text evidence="8">The sequence shown here is derived from an EMBL/GenBank/DDBJ whole genome shotgun (WGS) entry which is preliminary data.</text>
</comment>
<dbReference type="Pfam" id="PF12848">
    <property type="entry name" value="ABC_tran_Xtn"/>
    <property type="match status" value="1"/>
</dbReference>
<evidence type="ECO:0000256" key="2">
    <source>
        <dbReference type="ARBA" id="ARBA00022741"/>
    </source>
</evidence>
<evidence type="ECO:0000256" key="3">
    <source>
        <dbReference type="ARBA" id="ARBA00022840"/>
    </source>
</evidence>
<protein>
    <recommendedName>
        <fullName evidence="5">Probable ATP-binding protein YbiT</fullName>
    </recommendedName>
</protein>
<dbReference type="Proteomes" id="UP000316238">
    <property type="component" value="Unassembled WGS sequence"/>
</dbReference>
<evidence type="ECO:0000256" key="1">
    <source>
        <dbReference type="ARBA" id="ARBA00022737"/>
    </source>
</evidence>
<feature type="coiled-coil region" evidence="6">
    <location>
        <begin position="583"/>
        <end position="610"/>
    </location>
</feature>
<dbReference type="InterPro" id="IPR017871">
    <property type="entry name" value="ABC_transporter-like_CS"/>
</dbReference>
<dbReference type="InterPro" id="IPR003439">
    <property type="entry name" value="ABC_transporter-like_ATP-bd"/>
</dbReference>
<feature type="domain" description="ABC transporter" evidence="7">
    <location>
        <begin position="2"/>
        <end position="260"/>
    </location>
</feature>
<dbReference type="Pfam" id="PF16326">
    <property type="entry name" value="ABC_tran_CTD"/>
    <property type="match status" value="1"/>
</dbReference>
<keyword evidence="1" id="KW-0677">Repeat</keyword>
<evidence type="ECO:0000256" key="5">
    <source>
        <dbReference type="ARBA" id="ARBA00074044"/>
    </source>
</evidence>
<dbReference type="PROSITE" id="PS50893">
    <property type="entry name" value="ABC_TRANSPORTER_2"/>
    <property type="match status" value="2"/>
</dbReference>
<evidence type="ECO:0000313" key="8">
    <source>
        <dbReference type="EMBL" id="TAA74405.1"/>
    </source>
</evidence>
<dbReference type="PROSITE" id="PS00211">
    <property type="entry name" value="ABC_TRANSPORTER_1"/>
    <property type="match status" value="2"/>
</dbReference>
<keyword evidence="9" id="KW-1185">Reference proteome</keyword>
<name>A0A521G078_9BACT</name>
<dbReference type="PANTHER" id="PTHR42855">
    <property type="entry name" value="ABC TRANSPORTER ATP-BINDING SUBUNIT"/>
    <property type="match status" value="1"/>
</dbReference>
<dbReference type="InterPro" id="IPR003593">
    <property type="entry name" value="AAA+_ATPase"/>
</dbReference>
<dbReference type="AlphaFoldDB" id="A0A521G078"/>
<dbReference type="FunFam" id="3.40.50.300:FF:000070">
    <property type="entry name" value="Putative ABC transporter ATP-binding component"/>
    <property type="match status" value="1"/>
</dbReference>
<dbReference type="InterPro" id="IPR051309">
    <property type="entry name" value="ABCF_ATPase"/>
</dbReference>
<evidence type="ECO:0000313" key="9">
    <source>
        <dbReference type="Proteomes" id="UP000316238"/>
    </source>
</evidence>
<dbReference type="Pfam" id="PF00005">
    <property type="entry name" value="ABC_tran"/>
    <property type="match status" value="2"/>
</dbReference>
<gene>
    <name evidence="8" type="ORF">CDV28_1278</name>
</gene>
<dbReference type="GO" id="GO:0003677">
    <property type="term" value="F:DNA binding"/>
    <property type="evidence" value="ECO:0007669"/>
    <property type="project" value="InterPro"/>
</dbReference>
<sequence>MLTISSLSLQHGPKHLFRDIAAQIHVNDRIGLAGVNGTGKSTLMKIICKEIETDPGVISRASWFTVAYLPQEITIELGSRTLYEEAERAFDEALQHQREFEEISQRMAGIDQHDPELDALIERQGELQHLLEGHDVFRIRPQIERILFGLGFVKADLDREVKEFSGGWIMRLLLAKLLLRQPALLLLDEPTNHLDLDSLTWMEEFLQQYQGAMMIISHDRSFLDRVTTKTWELSLGRLTVYKGNYSKYLEEKVLRMEMERASYDNQQAMIKQTEQFITRFKAKSTKAKQVQSRVKQLDKIERIELSESERTIHFAFPPAAASGRDVLELNGVSKQFDGRTIFKDVSFTLRRGDKLAVVGVNGAGKTTLMKIMAGLEPAEGTVRRGHNVVMTYFGQHQAQELDGQYSILDTVYHNAQDMTITKVRSLLGAFLFTGDDVDKKVQVLSGGEKSRVALAKMLIKPANLMMLDEPTNHLDIASQEVLQEAMAQYEGTIVVVSHNRSFVNSFVNKVLEIRDQQAFLHDGNIDDYLETRKRREEEAAGSLRNAKAAAPKPAVVQPVAVSVDRKEDRKQRGQQREQVNAQVKPWKKKAVDAEKEIERLETQKIELESQMADPALYANQQQWTKTSKEYGEVKQLLERQYAAWEEAQGKIEELEKGE</sequence>
<feature type="domain" description="ABC transporter" evidence="7">
    <location>
        <begin position="327"/>
        <end position="547"/>
    </location>
</feature>
<evidence type="ECO:0000259" key="7">
    <source>
        <dbReference type="PROSITE" id="PS50893"/>
    </source>
</evidence>
<evidence type="ECO:0000256" key="6">
    <source>
        <dbReference type="SAM" id="Coils"/>
    </source>
</evidence>
<dbReference type="PANTHER" id="PTHR42855:SF2">
    <property type="entry name" value="DRUG RESISTANCE ABC TRANSPORTER,ATP-BINDING PROTEIN"/>
    <property type="match status" value="1"/>
</dbReference>
<dbReference type="SUPFAM" id="SSF52540">
    <property type="entry name" value="P-loop containing nucleoside triphosphate hydrolases"/>
    <property type="match status" value="2"/>
</dbReference>
<dbReference type="SMART" id="SM00382">
    <property type="entry name" value="AAA"/>
    <property type="match status" value="2"/>
</dbReference>
<keyword evidence="3 8" id="KW-0067">ATP-binding</keyword>
<dbReference type="CDD" id="cd03221">
    <property type="entry name" value="ABCF_EF-3"/>
    <property type="match status" value="2"/>
</dbReference>
<dbReference type="EMBL" id="NQJD01000027">
    <property type="protein sequence ID" value="TAA74405.1"/>
    <property type="molecule type" value="Genomic_DNA"/>
</dbReference>
<dbReference type="Gene3D" id="3.40.50.300">
    <property type="entry name" value="P-loop containing nucleotide triphosphate hydrolases"/>
    <property type="match status" value="2"/>
</dbReference>
<keyword evidence="6" id="KW-0175">Coiled coil</keyword>
<evidence type="ECO:0000256" key="4">
    <source>
        <dbReference type="ARBA" id="ARBA00061551"/>
    </source>
</evidence>
<dbReference type="GO" id="GO:0016887">
    <property type="term" value="F:ATP hydrolysis activity"/>
    <property type="evidence" value="ECO:0007669"/>
    <property type="project" value="InterPro"/>
</dbReference>
<accession>A0A521G078</accession>
<reference evidence="8" key="1">
    <citation type="submission" date="2017-07" db="EMBL/GenBank/DDBJ databases">
        <title>The cable genome - Insights into the physiology and evolution of filamentous bacteria capable of sulfide oxidation via long distance electron transfer.</title>
        <authorList>
            <person name="Thorup C."/>
            <person name="Bjerg J.T."/>
            <person name="Schreiber L."/>
            <person name="Nielsen L.P."/>
            <person name="Kjeldsen K.U."/>
            <person name="Boesen T."/>
            <person name="Boggild A."/>
            <person name="Meysman F."/>
            <person name="Geelhoed J."/>
            <person name="Schramm A."/>
        </authorList>
    </citation>
    <scope>NUCLEOTIDE SEQUENCE [LARGE SCALE GENOMIC DNA]</scope>
    <source>
        <strain evidence="8">GS</strain>
    </source>
</reference>
<proteinExistence type="inferred from homology"/>
<dbReference type="InterPro" id="IPR032524">
    <property type="entry name" value="ABC_tran_C"/>
</dbReference>
<keyword evidence="2" id="KW-0547">Nucleotide-binding</keyword>
<organism evidence="8 9">
    <name type="scientific">Candidatus Electronema aureum</name>
    <dbReference type="NCBI Taxonomy" id="2005002"/>
    <lineage>
        <taxon>Bacteria</taxon>
        <taxon>Pseudomonadati</taxon>
        <taxon>Thermodesulfobacteriota</taxon>
        <taxon>Desulfobulbia</taxon>
        <taxon>Desulfobulbales</taxon>
        <taxon>Desulfobulbaceae</taxon>
        <taxon>Candidatus Electronema</taxon>
    </lineage>
</organism>